<organism evidence="1 2">
    <name type="scientific">[Mycobacterium] fortunisiensis</name>
    <dbReference type="NCBI Taxonomy" id="2600579"/>
    <lineage>
        <taxon>Bacteria</taxon>
        <taxon>Bacillati</taxon>
        <taxon>Actinomycetota</taxon>
        <taxon>Actinomycetes</taxon>
        <taxon>Mycobacteriales</taxon>
        <taxon>Mycobacteriaceae</taxon>
        <taxon>Mycolicibacterium</taxon>
    </lineage>
</organism>
<gene>
    <name evidence="1" type="ORF">FR943_25250</name>
</gene>
<dbReference type="Proteomes" id="UP000812982">
    <property type="component" value="Unassembled WGS sequence"/>
</dbReference>
<evidence type="ECO:0000313" key="1">
    <source>
        <dbReference type="EMBL" id="MBU9767126.1"/>
    </source>
</evidence>
<evidence type="ECO:0000313" key="2">
    <source>
        <dbReference type="Proteomes" id="UP000812982"/>
    </source>
</evidence>
<name>A0ABS6KU28_9MYCO</name>
<dbReference type="RefSeq" id="WP_217161013.1">
    <property type="nucleotide sequence ID" value="NZ_VOMB01000027.1"/>
</dbReference>
<accession>A0ABS6KU28</accession>
<reference evidence="1 2" key="1">
    <citation type="journal article" date="2021" name="Sci. Rep.">
        <title>Phenotypic and genomic hallmarks of a novel, potentially pathogenic rapidly growing Mycobacterium species related to the Mycobacterium fortuitum complex.</title>
        <authorList>
            <person name="Gharbi R."/>
            <person name="Khanna V."/>
            <person name="Frigui W."/>
            <person name="Mhenni B."/>
            <person name="Brosch R."/>
            <person name="Mardassi H."/>
        </authorList>
    </citation>
    <scope>NUCLEOTIDE SEQUENCE [LARGE SCALE GENOMIC DNA]</scope>
    <source>
        <strain evidence="1 2">TNTM28</strain>
    </source>
</reference>
<comment type="caution">
    <text evidence="1">The sequence shown here is derived from an EMBL/GenBank/DDBJ whole genome shotgun (WGS) entry which is preliminary data.</text>
</comment>
<sequence>MTAVSRVLLFTEPDQVEDTVAALAAITDTEPVTMRITRLDGTQVTAHLVNVGTTVIEVAPGEPAVPALIELRVPDLTATVERLSAAGMVVTPERDGARVQIGGLTAAAREEEA</sequence>
<keyword evidence="2" id="KW-1185">Reference proteome</keyword>
<dbReference type="EMBL" id="VOMB01000027">
    <property type="protein sequence ID" value="MBU9767126.1"/>
    <property type="molecule type" value="Genomic_DNA"/>
</dbReference>
<protein>
    <submittedName>
        <fullName evidence="1">Uncharacterized protein</fullName>
    </submittedName>
</protein>
<proteinExistence type="predicted"/>